<organism evidence="5 6">
    <name type="scientific">Adiantum capillus-veneris</name>
    <name type="common">Maidenhair fern</name>
    <dbReference type="NCBI Taxonomy" id="13818"/>
    <lineage>
        <taxon>Eukaryota</taxon>
        <taxon>Viridiplantae</taxon>
        <taxon>Streptophyta</taxon>
        <taxon>Embryophyta</taxon>
        <taxon>Tracheophyta</taxon>
        <taxon>Polypodiopsida</taxon>
        <taxon>Polypodiidae</taxon>
        <taxon>Polypodiales</taxon>
        <taxon>Pteridineae</taxon>
        <taxon>Pteridaceae</taxon>
        <taxon>Vittarioideae</taxon>
        <taxon>Adiantum</taxon>
    </lineage>
</organism>
<dbReference type="PANTHER" id="PTHR21227">
    <property type="entry name" value="TRNA-SPLICING ENDONUCLEASE SUBUNIT SEN2"/>
    <property type="match status" value="1"/>
</dbReference>
<feature type="domain" description="tRNA intron endonuclease catalytic" evidence="4">
    <location>
        <begin position="144"/>
        <end position="226"/>
    </location>
</feature>
<dbReference type="SUPFAM" id="SSF53032">
    <property type="entry name" value="tRNA-intron endonuclease catalytic domain-like"/>
    <property type="match status" value="1"/>
</dbReference>
<sequence>MLAGSRWKYPKAKGFALENPISDVYRQMQSMPLLKASFNPMSVILQANSHQSELLNSFCIGHPILVGPGTSLSCSDGTGNCCQEKEYEDEEMVLYELMFEEAFFLSHEVKCLKVFSKMQQDEILLNDESLWQLMNLHKQGFSYYYMAYSHLRKKNWIVRSGLQYGVHYIAYRHHPSHVHADYSVLVVPDWERQIQLDSWSHMQGIIRLCGNVAKTLLLLHVARGDVNEQHPRCLNSHTIKEMETFIRRGV</sequence>
<dbReference type="OrthoDB" id="10249562at2759"/>
<reference evidence="5" key="1">
    <citation type="submission" date="2021-01" db="EMBL/GenBank/DDBJ databases">
        <title>Adiantum capillus-veneris genome.</title>
        <authorList>
            <person name="Fang Y."/>
            <person name="Liao Q."/>
        </authorList>
    </citation>
    <scope>NUCLEOTIDE SEQUENCE</scope>
    <source>
        <strain evidence="5">H3</strain>
        <tissue evidence="5">Leaf</tissue>
    </source>
</reference>
<evidence type="ECO:0000256" key="2">
    <source>
        <dbReference type="ARBA" id="ARBA00012573"/>
    </source>
</evidence>
<evidence type="ECO:0000259" key="4">
    <source>
        <dbReference type="Pfam" id="PF01974"/>
    </source>
</evidence>
<dbReference type="NCBIfam" id="TIGR00324">
    <property type="entry name" value="endA"/>
    <property type="match status" value="1"/>
</dbReference>
<dbReference type="Gene3D" id="3.40.1350.10">
    <property type="match status" value="1"/>
</dbReference>
<dbReference type="GO" id="GO:0000213">
    <property type="term" value="F:tRNA-intron lyase activity"/>
    <property type="evidence" value="ECO:0007669"/>
    <property type="project" value="UniProtKB-EC"/>
</dbReference>
<evidence type="ECO:0000256" key="3">
    <source>
        <dbReference type="ARBA" id="ARBA00034031"/>
    </source>
</evidence>
<proteinExistence type="inferred from homology"/>
<protein>
    <recommendedName>
        <fullName evidence="2">tRNA-intron lyase</fullName>
        <ecNumber evidence="2">4.6.1.16</ecNumber>
    </recommendedName>
</protein>
<dbReference type="Proteomes" id="UP000886520">
    <property type="component" value="Chromosome 15"/>
</dbReference>
<dbReference type="InterPro" id="IPR006676">
    <property type="entry name" value="tRNA_splic"/>
</dbReference>
<dbReference type="AlphaFoldDB" id="A0A9D4UJZ7"/>
<dbReference type="InterPro" id="IPR006677">
    <property type="entry name" value="tRNA_intron_Endonuc_cat-like"/>
</dbReference>
<gene>
    <name evidence="5" type="ORF">GOP47_0015423</name>
</gene>
<name>A0A9D4UJZ7_ADICA</name>
<evidence type="ECO:0000256" key="1">
    <source>
        <dbReference type="ARBA" id="ARBA00008078"/>
    </source>
</evidence>
<dbReference type="GO" id="GO:0005737">
    <property type="term" value="C:cytoplasm"/>
    <property type="evidence" value="ECO:0007669"/>
    <property type="project" value="TreeGrafter"/>
</dbReference>
<comment type="similarity">
    <text evidence="1">Belongs to the tRNA-intron endonuclease family.</text>
</comment>
<dbReference type="CDD" id="cd22363">
    <property type="entry name" value="tRNA-intron_lyase_C"/>
    <property type="match status" value="1"/>
</dbReference>
<dbReference type="EC" id="4.6.1.16" evidence="2"/>
<dbReference type="PANTHER" id="PTHR21227:SF0">
    <property type="entry name" value="TRNA-SPLICING ENDONUCLEASE SUBUNIT SEN2"/>
    <property type="match status" value="1"/>
</dbReference>
<evidence type="ECO:0000313" key="6">
    <source>
        <dbReference type="Proteomes" id="UP000886520"/>
    </source>
</evidence>
<dbReference type="GO" id="GO:0000379">
    <property type="term" value="P:tRNA-type intron splice site recognition and cleavage"/>
    <property type="evidence" value="ECO:0007669"/>
    <property type="project" value="TreeGrafter"/>
</dbReference>
<comment type="caution">
    <text evidence="5">The sequence shown here is derived from an EMBL/GenBank/DDBJ whole genome shotgun (WGS) entry which is preliminary data.</text>
</comment>
<dbReference type="GO" id="GO:0003676">
    <property type="term" value="F:nucleic acid binding"/>
    <property type="evidence" value="ECO:0007669"/>
    <property type="project" value="InterPro"/>
</dbReference>
<dbReference type="Pfam" id="PF01974">
    <property type="entry name" value="tRNA_int_endo"/>
    <property type="match status" value="1"/>
</dbReference>
<evidence type="ECO:0000313" key="5">
    <source>
        <dbReference type="EMBL" id="KAI5069122.1"/>
    </source>
</evidence>
<comment type="catalytic activity">
    <reaction evidence="3">
        <text>pretRNA = a 3'-half-tRNA molecule with a 5'-OH end + a 5'-half-tRNA molecule with a 2',3'-cyclic phosphate end + an intron with a 2',3'-cyclic phosphate and a 5'-hydroxyl terminus.</text>
        <dbReference type="EC" id="4.6.1.16"/>
    </reaction>
</comment>
<dbReference type="GO" id="GO:0000214">
    <property type="term" value="C:tRNA-intron endonuclease complex"/>
    <property type="evidence" value="ECO:0007669"/>
    <property type="project" value="TreeGrafter"/>
</dbReference>
<accession>A0A9D4UJZ7</accession>
<dbReference type="InterPro" id="IPR011856">
    <property type="entry name" value="tRNA_endonuc-like_dom_sf"/>
</dbReference>
<dbReference type="EMBL" id="JABFUD020000015">
    <property type="protein sequence ID" value="KAI5069122.1"/>
    <property type="molecule type" value="Genomic_DNA"/>
</dbReference>
<dbReference type="InterPro" id="IPR036167">
    <property type="entry name" value="tRNA_intron_Endo_cat-like_sf"/>
</dbReference>
<keyword evidence="6" id="KW-1185">Reference proteome</keyword>